<accession>A0ACB9LJN4</accession>
<reference evidence="2" key="1">
    <citation type="journal article" date="2023" name="Front. Plant Sci.">
        <title>Chromosomal-level genome assembly of Melastoma candidum provides insights into trichome evolution.</title>
        <authorList>
            <person name="Zhong Y."/>
            <person name="Wu W."/>
            <person name="Sun C."/>
            <person name="Zou P."/>
            <person name="Liu Y."/>
            <person name="Dai S."/>
            <person name="Zhou R."/>
        </authorList>
    </citation>
    <scope>NUCLEOTIDE SEQUENCE [LARGE SCALE GENOMIC DNA]</scope>
</reference>
<comment type="caution">
    <text evidence="1">The sequence shown here is derived from an EMBL/GenBank/DDBJ whole genome shotgun (WGS) entry which is preliminary data.</text>
</comment>
<keyword evidence="2" id="KW-1185">Reference proteome</keyword>
<sequence length="66" mass="7360">MPNRFALQDRKCVSEVSGLFVISAKFNRWCLEALPFPLIFIACSIPRVTIASSIGLYGHWAAIGFE</sequence>
<proteinExistence type="predicted"/>
<organism evidence="1 2">
    <name type="scientific">Melastoma candidum</name>
    <dbReference type="NCBI Taxonomy" id="119954"/>
    <lineage>
        <taxon>Eukaryota</taxon>
        <taxon>Viridiplantae</taxon>
        <taxon>Streptophyta</taxon>
        <taxon>Embryophyta</taxon>
        <taxon>Tracheophyta</taxon>
        <taxon>Spermatophyta</taxon>
        <taxon>Magnoliopsida</taxon>
        <taxon>eudicotyledons</taxon>
        <taxon>Gunneridae</taxon>
        <taxon>Pentapetalae</taxon>
        <taxon>rosids</taxon>
        <taxon>malvids</taxon>
        <taxon>Myrtales</taxon>
        <taxon>Melastomataceae</taxon>
        <taxon>Melastomatoideae</taxon>
        <taxon>Melastomateae</taxon>
        <taxon>Melastoma</taxon>
    </lineage>
</organism>
<evidence type="ECO:0000313" key="1">
    <source>
        <dbReference type="EMBL" id="KAI4310880.1"/>
    </source>
</evidence>
<dbReference type="Proteomes" id="UP001057402">
    <property type="component" value="Chromosome 11"/>
</dbReference>
<name>A0ACB9LJN4_9MYRT</name>
<evidence type="ECO:0000313" key="2">
    <source>
        <dbReference type="Proteomes" id="UP001057402"/>
    </source>
</evidence>
<gene>
    <name evidence="1" type="ORF">MLD38_035826</name>
</gene>
<protein>
    <submittedName>
        <fullName evidence="1">Uncharacterized protein</fullName>
    </submittedName>
</protein>
<dbReference type="EMBL" id="CM042890">
    <property type="protein sequence ID" value="KAI4310880.1"/>
    <property type="molecule type" value="Genomic_DNA"/>
</dbReference>